<dbReference type="AlphaFoldDB" id="A0AAV7FJS4"/>
<dbReference type="GO" id="GO:0005840">
    <property type="term" value="C:ribosome"/>
    <property type="evidence" value="ECO:0007669"/>
    <property type="project" value="InterPro"/>
</dbReference>
<dbReference type="Proteomes" id="UP000775213">
    <property type="component" value="Unassembled WGS sequence"/>
</dbReference>
<dbReference type="GO" id="GO:0006412">
    <property type="term" value="P:translation"/>
    <property type="evidence" value="ECO:0007669"/>
    <property type="project" value="InterPro"/>
</dbReference>
<keyword evidence="3" id="KW-1185">Reference proteome</keyword>
<evidence type="ECO:0000313" key="3">
    <source>
        <dbReference type="Proteomes" id="UP000775213"/>
    </source>
</evidence>
<gene>
    <name evidence="2" type="ORF">IEQ34_023464</name>
</gene>
<feature type="compositionally biased region" description="Basic and acidic residues" evidence="1">
    <location>
        <begin position="39"/>
        <end position="48"/>
    </location>
</feature>
<protein>
    <submittedName>
        <fullName evidence="2">Uncharacterized protein</fullName>
    </submittedName>
</protein>
<dbReference type="GO" id="GO:0003735">
    <property type="term" value="F:structural constituent of ribosome"/>
    <property type="evidence" value="ECO:0007669"/>
    <property type="project" value="InterPro"/>
</dbReference>
<reference evidence="2 3" key="1">
    <citation type="journal article" date="2021" name="Hortic Res">
        <title>Chromosome-scale assembly of the Dendrobium chrysotoxum genome enhances the understanding of orchid evolution.</title>
        <authorList>
            <person name="Zhang Y."/>
            <person name="Zhang G.Q."/>
            <person name="Zhang D."/>
            <person name="Liu X.D."/>
            <person name="Xu X.Y."/>
            <person name="Sun W.H."/>
            <person name="Yu X."/>
            <person name="Zhu X."/>
            <person name="Wang Z.W."/>
            <person name="Zhao X."/>
            <person name="Zhong W.Y."/>
            <person name="Chen H."/>
            <person name="Yin W.L."/>
            <person name="Huang T."/>
            <person name="Niu S.C."/>
            <person name="Liu Z.J."/>
        </authorList>
    </citation>
    <scope>NUCLEOTIDE SEQUENCE [LARGE SCALE GENOMIC DNA]</scope>
    <source>
        <strain evidence="2">Lindl</strain>
    </source>
</reference>
<sequence length="121" mass="13717">MKGISCRGNHICFGRYALQALEPAWITARQIFLSTVKERRGAARESDRTPLLSVEWTGRRPKQSNKQERASDDKGCDFLIRENLPAEDLLERKQDDLKKSWVPARAETGQAGIELDDAFKG</sequence>
<dbReference type="Gene3D" id="3.90.1170.10">
    <property type="entry name" value="Ribosomal protein L10e/L16"/>
    <property type="match status" value="1"/>
</dbReference>
<evidence type="ECO:0000313" key="2">
    <source>
        <dbReference type="EMBL" id="KAH0447705.1"/>
    </source>
</evidence>
<dbReference type="SUPFAM" id="SSF54686">
    <property type="entry name" value="Ribosomal protein L16p/L10e"/>
    <property type="match status" value="1"/>
</dbReference>
<dbReference type="InterPro" id="IPR036920">
    <property type="entry name" value="Ribosomal_uL16_sf"/>
</dbReference>
<evidence type="ECO:0000256" key="1">
    <source>
        <dbReference type="SAM" id="MobiDB-lite"/>
    </source>
</evidence>
<comment type="caution">
    <text evidence="2">The sequence shown here is derived from an EMBL/GenBank/DDBJ whole genome shotgun (WGS) entry which is preliminary data.</text>
</comment>
<feature type="compositionally biased region" description="Basic and acidic residues" evidence="1">
    <location>
        <begin position="65"/>
        <end position="76"/>
    </location>
</feature>
<feature type="region of interest" description="Disordered" evidence="1">
    <location>
        <begin position="39"/>
        <end position="76"/>
    </location>
</feature>
<dbReference type="EMBL" id="JAGFBR010000073">
    <property type="protein sequence ID" value="KAH0447705.1"/>
    <property type="molecule type" value="Genomic_DNA"/>
</dbReference>
<name>A0AAV7FJS4_DENCH</name>
<accession>A0AAV7FJS4</accession>
<proteinExistence type="predicted"/>
<organism evidence="2 3">
    <name type="scientific">Dendrobium chrysotoxum</name>
    <name type="common">Orchid</name>
    <dbReference type="NCBI Taxonomy" id="161865"/>
    <lineage>
        <taxon>Eukaryota</taxon>
        <taxon>Viridiplantae</taxon>
        <taxon>Streptophyta</taxon>
        <taxon>Embryophyta</taxon>
        <taxon>Tracheophyta</taxon>
        <taxon>Spermatophyta</taxon>
        <taxon>Magnoliopsida</taxon>
        <taxon>Liliopsida</taxon>
        <taxon>Asparagales</taxon>
        <taxon>Orchidaceae</taxon>
        <taxon>Epidendroideae</taxon>
        <taxon>Malaxideae</taxon>
        <taxon>Dendrobiinae</taxon>
        <taxon>Dendrobium</taxon>
    </lineage>
</organism>